<protein>
    <recommendedName>
        <fullName evidence="6">DUF3829 domain-containing protein</fullName>
    </recommendedName>
</protein>
<sequence>MKEYLVKQAAICTLLAVSLLAGCGAREQNVQVKEPVQPDSARTASPSPGAAASDNVLAKLQLKIAQAKEAREVTAFLDENMPKADKATADQMFIELQKFYDTHLPGLNAGFTEMMGQPGTADKMREIGYPADFNKIVNDDTLKQWLKNQAAAKLQLSDKEGSYFWKVDYDALNKSYAPYVSDDLKAYLAIQSLENKTPFRSDASLKISRDELGERILAAEKALTAYPKGLKAEEIMALYSEYLHEYIHGYRYEAIEEPGMKLIPLVKRSYEKLVKNNPDTKTAGIVKEYLTVINANRDVIYSPGKKGESIIGDPKPGIDAFWKGLDARIAAAFPDVKTAK</sequence>
<reference evidence="2 5" key="2">
    <citation type="submission" date="2022-05" db="EMBL/GenBank/DDBJ databases">
        <title>Genome Sequencing of Bee-Associated Microbes.</title>
        <authorList>
            <person name="Dunlap C."/>
        </authorList>
    </citation>
    <scope>NUCLEOTIDE SEQUENCE [LARGE SCALE GENOMIC DNA]</scope>
    <source>
        <strain evidence="2 5">NRRL B-23120</strain>
    </source>
</reference>
<feature type="signal peptide" evidence="1">
    <location>
        <begin position="1"/>
        <end position="21"/>
    </location>
</feature>
<keyword evidence="5" id="KW-1185">Reference proteome</keyword>
<evidence type="ECO:0000313" key="2">
    <source>
        <dbReference type="EMBL" id="MCY9596828.1"/>
    </source>
</evidence>
<evidence type="ECO:0000313" key="5">
    <source>
        <dbReference type="Proteomes" id="UP001527202"/>
    </source>
</evidence>
<dbReference type="Proteomes" id="UP000288943">
    <property type="component" value="Chromosome"/>
</dbReference>
<evidence type="ECO:0000256" key="1">
    <source>
        <dbReference type="SAM" id="SignalP"/>
    </source>
</evidence>
<accession>A0A410WZW2</accession>
<evidence type="ECO:0000313" key="3">
    <source>
        <dbReference type="EMBL" id="QAV19857.1"/>
    </source>
</evidence>
<dbReference type="GeneID" id="95377122"/>
<dbReference type="PROSITE" id="PS51257">
    <property type="entry name" value="PROKAR_LIPOPROTEIN"/>
    <property type="match status" value="1"/>
</dbReference>
<organism evidence="3 4">
    <name type="scientific">Paenibacillus chitinolyticus</name>
    <dbReference type="NCBI Taxonomy" id="79263"/>
    <lineage>
        <taxon>Bacteria</taxon>
        <taxon>Bacillati</taxon>
        <taxon>Bacillota</taxon>
        <taxon>Bacilli</taxon>
        <taxon>Bacillales</taxon>
        <taxon>Paenibacillaceae</taxon>
        <taxon>Paenibacillus</taxon>
    </lineage>
</organism>
<gene>
    <name evidence="2" type="ORF">M5X16_13690</name>
    <name evidence="3" type="ORF">PC41400_20225</name>
</gene>
<evidence type="ECO:0008006" key="6">
    <source>
        <dbReference type="Google" id="ProtNLM"/>
    </source>
</evidence>
<keyword evidence="1" id="KW-0732">Signal</keyword>
<evidence type="ECO:0000313" key="4">
    <source>
        <dbReference type="Proteomes" id="UP000288943"/>
    </source>
</evidence>
<dbReference type="AlphaFoldDB" id="A0A410WZW2"/>
<dbReference type="Proteomes" id="UP001527202">
    <property type="component" value="Unassembled WGS sequence"/>
</dbReference>
<dbReference type="KEGG" id="pchi:PC41400_20225"/>
<feature type="chain" id="PRO_5038434856" description="DUF3829 domain-containing protein" evidence="1">
    <location>
        <begin position="22"/>
        <end position="340"/>
    </location>
</feature>
<dbReference type="EMBL" id="CP026520">
    <property type="protein sequence ID" value="QAV19857.1"/>
    <property type="molecule type" value="Genomic_DNA"/>
</dbReference>
<reference evidence="3 4" key="1">
    <citation type="submission" date="2018-01" db="EMBL/GenBank/DDBJ databases">
        <title>The whole genome sequencing and assembly of Paenibacillus chitinolyticus KCCM 41400 strain.</title>
        <authorList>
            <person name="Kim J.-Y."/>
            <person name="Park M.-K."/>
            <person name="Lee Y.-J."/>
            <person name="Yi H."/>
            <person name="Bahn Y.-S."/>
            <person name="Kim J.F."/>
            <person name="Lee D.-W."/>
        </authorList>
    </citation>
    <scope>NUCLEOTIDE SEQUENCE [LARGE SCALE GENOMIC DNA]</scope>
    <source>
        <strain evidence="3 4">KCCM 41400</strain>
    </source>
</reference>
<proteinExistence type="predicted"/>
<dbReference type="RefSeq" id="WP_042227229.1">
    <property type="nucleotide sequence ID" value="NZ_CP026520.1"/>
</dbReference>
<dbReference type="EMBL" id="JAMDMJ010000015">
    <property type="protein sequence ID" value="MCY9596828.1"/>
    <property type="molecule type" value="Genomic_DNA"/>
</dbReference>
<dbReference type="OrthoDB" id="2569676at2"/>
<name>A0A410WZW2_9BACL</name>